<name>A0AAV5MHP0_9ROSI</name>
<reference evidence="2 3" key="1">
    <citation type="journal article" date="2021" name="Commun. Biol.">
        <title>The genome of Shorea leprosula (Dipterocarpaceae) highlights the ecological relevance of drought in aseasonal tropical rainforests.</title>
        <authorList>
            <person name="Ng K.K.S."/>
            <person name="Kobayashi M.J."/>
            <person name="Fawcett J.A."/>
            <person name="Hatakeyama M."/>
            <person name="Paape T."/>
            <person name="Ng C.H."/>
            <person name="Ang C.C."/>
            <person name="Tnah L.H."/>
            <person name="Lee C.T."/>
            <person name="Nishiyama T."/>
            <person name="Sese J."/>
            <person name="O'Brien M.J."/>
            <person name="Copetti D."/>
            <person name="Mohd Noor M.I."/>
            <person name="Ong R.C."/>
            <person name="Putra M."/>
            <person name="Sireger I.Z."/>
            <person name="Indrioko S."/>
            <person name="Kosugi Y."/>
            <person name="Izuno A."/>
            <person name="Isagi Y."/>
            <person name="Lee S.L."/>
            <person name="Shimizu K.K."/>
        </authorList>
    </citation>
    <scope>NUCLEOTIDE SEQUENCE [LARGE SCALE GENOMIC DNA]</scope>
    <source>
        <strain evidence="2">214</strain>
    </source>
</reference>
<accession>A0AAV5MHP0</accession>
<organism evidence="2 3">
    <name type="scientific">Rubroshorea leprosula</name>
    <dbReference type="NCBI Taxonomy" id="152421"/>
    <lineage>
        <taxon>Eukaryota</taxon>
        <taxon>Viridiplantae</taxon>
        <taxon>Streptophyta</taxon>
        <taxon>Embryophyta</taxon>
        <taxon>Tracheophyta</taxon>
        <taxon>Spermatophyta</taxon>
        <taxon>Magnoliopsida</taxon>
        <taxon>eudicotyledons</taxon>
        <taxon>Gunneridae</taxon>
        <taxon>Pentapetalae</taxon>
        <taxon>rosids</taxon>
        <taxon>malvids</taxon>
        <taxon>Malvales</taxon>
        <taxon>Dipterocarpaceae</taxon>
        <taxon>Rubroshorea</taxon>
    </lineage>
</organism>
<evidence type="ECO:0000256" key="1">
    <source>
        <dbReference type="SAM" id="SignalP"/>
    </source>
</evidence>
<feature type="chain" id="PRO_5043573990" evidence="1">
    <location>
        <begin position="27"/>
        <end position="79"/>
    </location>
</feature>
<evidence type="ECO:0000313" key="3">
    <source>
        <dbReference type="Proteomes" id="UP001054252"/>
    </source>
</evidence>
<protein>
    <submittedName>
        <fullName evidence="2">Uncharacterized protein</fullName>
    </submittedName>
</protein>
<keyword evidence="1" id="KW-0732">Signal</keyword>
<evidence type="ECO:0000313" key="2">
    <source>
        <dbReference type="EMBL" id="GKV49463.1"/>
    </source>
</evidence>
<sequence>MGKLTISLSGMALAAITSSSLGCIFALRHSGTCRGAIAEVANLQLIKHNGLTSPVKSTGRPSPAALIASNLFSCLALNR</sequence>
<comment type="caution">
    <text evidence="2">The sequence shown here is derived from an EMBL/GenBank/DDBJ whole genome shotgun (WGS) entry which is preliminary data.</text>
</comment>
<gene>
    <name evidence="2" type="ORF">SLEP1_g56213</name>
</gene>
<proteinExistence type="predicted"/>
<dbReference type="Proteomes" id="UP001054252">
    <property type="component" value="Unassembled WGS sequence"/>
</dbReference>
<feature type="signal peptide" evidence="1">
    <location>
        <begin position="1"/>
        <end position="26"/>
    </location>
</feature>
<dbReference type="PROSITE" id="PS51257">
    <property type="entry name" value="PROKAR_LIPOPROTEIN"/>
    <property type="match status" value="1"/>
</dbReference>
<dbReference type="EMBL" id="BPVZ01000300">
    <property type="protein sequence ID" value="GKV49463.1"/>
    <property type="molecule type" value="Genomic_DNA"/>
</dbReference>
<keyword evidence="3" id="KW-1185">Reference proteome</keyword>
<dbReference type="AlphaFoldDB" id="A0AAV5MHP0"/>